<reference evidence="2 3" key="1">
    <citation type="journal article" date="2017" name="BMC Genomics">
        <title>Comparative genomic and phylogenomic analyses of the Bifidobacteriaceae family.</title>
        <authorList>
            <person name="Lugli G.A."/>
            <person name="Milani C."/>
            <person name="Turroni F."/>
            <person name="Duranti S."/>
            <person name="Mancabelli L."/>
            <person name="Mangifesta M."/>
            <person name="Ferrario C."/>
            <person name="Modesto M."/>
            <person name="Mattarelli P."/>
            <person name="Jiri K."/>
            <person name="van Sinderen D."/>
            <person name="Ventura M."/>
        </authorList>
    </citation>
    <scope>NUCLEOTIDE SEQUENCE [LARGE SCALE GENOMIC DNA]</scope>
    <source>
        <strain evidence="2 3">DSM 24762</strain>
    </source>
</reference>
<feature type="coiled-coil region" evidence="1">
    <location>
        <begin position="39"/>
        <end position="76"/>
    </location>
</feature>
<gene>
    <name evidence="2" type="ORF">ALMA_1028</name>
</gene>
<dbReference type="AlphaFoldDB" id="A0A261F4N6"/>
<keyword evidence="1" id="KW-0175">Coiled coil</keyword>
<accession>A0A261F4N6</accession>
<keyword evidence="3" id="KW-1185">Reference proteome</keyword>
<dbReference type="EMBL" id="MWWT01000006">
    <property type="protein sequence ID" value="OZG54064.1"/>
    <property type="molecule type" value="Genomic_DNA"/>
</dbReference>
<protein>
    <submittedName>
        <fullName evidence="2">Uncharacterized protein</fullName>
    </submittedName>
</protein>
<proteinExistence type="predicted"/>
<dbReference type="RefSeq" id="WP_094726688.1">
    <property type="nucleotide sequence ID" value="NZ_JBHLWS010000012.1"/>
</dbReference>
<organism evidence="2 3">
    <name type="scientific">Alloscardovia macacae</name>
    <dbReference type="NCBI Taxonomy" id="1160091"/>
    <lineage>
        <taxon>Bacteria</taxon>
        <taxon>Bacillati</taxon>
        <taxon>Actinomycetota</taxon>
        <taxon>Actinomycetes</taxon>
        <taxon>Bifidobacteriales</taxon>
        <taxon>Bifidobacteriaceae</taxon>
        <taxon>Alloscardovia</taxon>
    </lineage>
</organism>
<sequence>MQPNELTHTVLPADLAQSILDRLETTPAEPVKRKRKRRHKTTAQRMRKLKERIAMLEETNRAYAQALENIERIAHNA</sequence>
<comment type="caution">
    <text evidence="2">The sequence shown here is derived from an EMBL/GenBank/DDBJ whole genome shotgun (WGS) entry which is preliminary data.</text>
</comment>
<evidence type="ECO:0000313" key="3">
    <source>
        <dbReference type="Proteomes" id="UP000243657"/>
    </source>
</evidence>
<evidence type="ECO:0000313" key="2">
    <source>
        <dbReference type="EMBL" id="OZG54064.1"/>
    </source>
</evidence>
<dbReference type="Proteomes" id="UP000243657">
    <property type="component" value="Unassembled WGS sequence"/>
</dbReference>
<name>A0A261F4N6_9BIFI</name>
<evidence type="ECO:0000256" key="1">
    <source>
        <dbReference type="SAM" id="Coils"/>
    </source>
</evidence>